<proteinExistence type="predicted"/>
<keyword evidence="1" id="KW-0732">Signal</keyword>
<comment type="caution">
    <text evidence="2">The sequence shown here is derived from an EMBL/GenBank/DDBJ whole genome shotgun (WGS) entry which is preliminary data.</text>
</comment>
<protein>
    <recommendedName>
        <fullName evidence="4">Secreted protein</fullName>
    </recommendedName>
</protein>
<organism evidence="2 3">
    <name type="scientific">Ameca splendens</name>
    <dbReference type="NCBI Taxonomy" id="208324"/>
    <lineage>
        <taxon>Eukaryota</taxon>
        <taxon>Metazoa</taxon>
        <taxon>Chordata</taxon>
        <taxon>Craniata</taxon>
        <taxon>Vertebrata</taxon>
        <taxon>Euteleostomi</taxon>
        <taxon>Actinopterygii</taxon>
        <taxon>Neopterygii</taxon>
        <taxon>Teleostei</taxon>
        <taxon>Neoteleostei</taxon>
        <taxon>Acanthomorphata</taxon>
        <taxon>Ovalentaria</taxon>
        <taxon>Atherinomorphae</taxon>
        <taxon>Cyprinodontiformes</taxon>
        <taxon>Goodeidae</taxon>
        <taxon>Ameca</taxon>
    </lineage>
</organism>
<name>A0ABV0XYA3_9TELE</name>
<feature type="signal peptide" evidence="1">
    <location>
        <begin position="1"/>
        <end position="16"/>
    </location>
</feature>
<dbReference type="Proteomes" id="UP001469553">
    <property type="component" value="Unassembled WGS sequence"/>
</dbReference>
<evidence type="ECO:0000256" key="1">
    <source>
        <dbReference type="SAM" id="SignalP"/>
    </source>
</evidence>
<reference evidence="2 3" key="1">
    <citation type="submission" date="2021-06" db="EMBL/GenBank/DDBJ databases">
        <authorList>
            <person name="Palmer J.M."/>
        </authorList>
    </citation>
    <scope>NUCLEOTIDE SEQUENCE [LARGE SCALE GENOMIC DNA]</scope>
    <source>
        <strain evidence="2 3">AS_MEX2019</strain>
        <tissue evidence="2">Muscle</tissue>
    </source>
</reference>
<accession>A0ABV0XYA3</accession>
<feature type="chain" id="PRO_5045963894" description="Secreted protein" evidence="1">
    <location>
        <begin position="17"/>
        <end position="106"/>
    </location>
</feature>
<evidence type="ECO:0000313" key="3">
    <source>
        <dbReference type="Proteomes" id="UP001469553"/>
    </source>
</evidence>
<evidence type="ECO:0000313" key="2">
    <source>
        <dbReference type="EMBL" id="MEQ2286498.1"/>
    </source>
</evidence>
<sequence>MILHWLSASLLSACSGLQLLGGLVSPAPSQPPPKLLLICSTCAPAFIYSSLIDNQWQPCVSSYPAFLTCLPDLISFLPHGFPCSALPLSDTLLASVFLDIDLASAS</sequence>
<gene>
    <name evidence="2" type="ORF">AMECASPLE_003068</name>
</gene>
<evidence type="ECO:0008006" key="4">
    <source>
        <dbReference type="Google" id="ProtNLM"/>
    </source>
</evidence>
<keyword evidence="3" id="KW-1185">Reference proteome</keyword>
<dbReference type="EMBL" id="JAHRIP010018928">
    <property type="protein sequence ID" value="MEQ2286498.1"/>
    <property type="molecule type" value="Genomic_DNA"/>
</dbReference>